<evidence type="ECO:0000313" key="3">
    <source>
        <dbReference type="Proteomes" id="UP000824120"/>
    </source>
</evidence>
<gene>
    <name evidence="2" type="ORF">H5410_016006</name>
</gene>
<name>A0A9J5ZV94_SOLCO</name>
<dbReference type="EMBL" id="JACXVP010000003">
    <property type="protein sequence ID" value="KAG5616182.1"/>
    <property type="molecule type" value="Genomic_DNA"/>
</dbReference>
<accession>A0A9J5ZV94</accession>
<evidence type="ECO:0000313" key="2">
    <source>
        <dbReference type="EMBL" id="KAG5616182.1"/>
    </source>
</evidence>
<evidence type="ECO:0000256" key="1">
    <source>
        <dbReference type="SAM" id="MobiDB-lite"/>
    </source>
</evidence>
<feature type="region of interest" description="Disordered" evidence="1">
    <location>
        <begin position="153"/>
        <end position="190"/>
    </location>
</feature>
<keyword evidence="3" id="KW-1185">Reference proteome</keyword>
<dbReference type="AlphaFoldDB" id="A0A9J5ZV94"/>
<proteinExistence type="predicted"/>
<reference evidence="2 3" key="1">
    <citation type="submission" date="2020-09" db="EMBL/GenBank/DDBJ databases">
        <title>De no assembly of potato wild relative species, Solanum commersonii.</title>
        <authorList>
            <person name="Cho K."/>
        </authorList>
    </citation>
    <scope>NUCLEOTIDE SEQUENCE [LARGE SCALE GENOMIC DNA]</scope>
    <source>
        <strain evidence="2">LZ3.2</strain>
        <tissue evidence="2">Leaf</tissue>
    </source>
</reference>
<organism evidence="2 3">
    <name type="scientific">Solanum commersonii</name>
    <name type="common">Commerson's wild potato</name>
    <name type="synonym">Commerson's nightshade</name>
    <dbReference type="NCBI Taxonomy" id="4109"/>
    <lineage>
        <taxon>Eukaryota</taxon>
        <taxon>Viridiplantae</taxon>
        <taxon>Streptophyta</taxon>
        <taxon>Embryophyta</taxon>
        <taxon>Tracheophyta</taxon>
        <taxon>Spermatophyta</taxon>
        <taxon>Magnoliopsida</taxon>
        <taxon>eudicotyledons</taxon>
        <taxon>Gunneridae</taxon>
        <taxon>Pentapetalae</taxon>
        <taxon>asterids</taxon>
        <taxon>lamiids</taxon>
        <taxon>Solanales</taxon>
        <taxon>Solanaceae</taxon>
        <taxon>Solanoideae</taxon>
        <taxon>Solaneae</taxon>
        <taxon>Solanum</taxon>
    </lineage>
</organism>
<sequence>MAANSLGLENNQIGKLNAGGAKKRPSFSCNLVALDPFFVICLTLFNSIVEAVASNASRHDALRSRWEGLGVRLLKSEVGGALEQSASRPGGGRGLDVSRSGKGVGLEAQCPKAVKEGEELGYLGHDALSSEWGILRARLPKAWVGGSGRGALRPWGGRDTTPRGSGGGPSGYEELRPSGGALRAQQIENP</sequence>
<comment type="caution">
    <text evidence="2">The sequence shown here is derived from an EMBL/GenBank/DDBJ whole genome shotgun (WGS) entry which is preliminary data.</text>
</comment>
<dbReference type="Proteomes" id="UP000824120">
    <property type="component" value="Chromosome 3"/>
</dbReference>
<protein>
    <submittedName>
        <fullName evidence="2">Uncharacterized protein</fullName>
    </submittedName>
</protein>